<dbReference type="Proteomes" id="UP000316304">
    <property type="component" value="Unassembled WGS sequence"/>
</dbReference>
<feature type="region of interest" description="Disordered" evidence="1">
    <location>
        <begin position="181"/>
        <end position="235"/>
    </location>
</feature>
<protein>
    <recommendedName>
        <fullName evidence="5">FecR protein domain-containing protein</fullName>
    </recommendedName>
</protein>
<feature type="compositionally biased region" description="Pro residues" evidence="1">
    <location>
        <begin position="404"/>
        <end position="418"/>
    </location>
</feature>
<keyword evidence="2" id="KW-0472">Membrane</keyword>
<dbReference type="RefSeq" id="WP_197169369.1">
    <property type="nucleotide sequence ID" value="NZ_SJPT01000007.1"/>
</dbReference>
<feature type="region of interest" description="Disordered" evidence="1">
    <location>
        <begin position="281"/>
        <end position="480"/>
    </location>
</feature>
<dbReference type="EMBL" id="SJPT01000007">
    <property type="protein sequence ID" value="TWU21168.1"/>
    <property type="molecule type" value="Genomic_DNA"/>
</dbReference>
<proteinExistence type="predicted"/>
<evidence type="ECO:0008006" key="5">
    <source>
        <dbReference type="Google" id="ProtNLM"/>
    </source>
</evidence>
<keyword evidence="2" id="KW-1133">Transmembrane helix</keyword>
<evidence type="ECO:0000256" key="2">
    <source>
        <dbReference type="SAM" id="Phobius"/>
    </source>
</evidence>
<evidence type="ECO:0000313" key="3">
    <source>
        <dbReference type="EMBL" id="TWU21168.1"/>
    </source>
</evidence>
<keyword evidence="2" id="KW-0812">Transmembrane</keyword>
<evidence type="ECO:0000313" key="4">
    <source>
        <dbReference type="Proteomes" id="UP000316304"/>
    </source>
</evidence>
<comment type="caution">
    <text evidence="3">The sequence shown here is derived from an EMBL/GenBank/DDBJ whole genome shotgun (WGS) entry which is preliminary data.</text>
</comment>
<reference evidence="3 4" key="1">
    <citation type="submission" date="2019-02" db="EMBL/GenBank/DDBJ databases">
        <title>Deep-cultivation of Planctomycetes and their phenomic and genomic characterization uncovers novel biology.</title>
        <authorList>
            <person name="Wiegand S."/>
            <person name="Jogler M."/>
            <person name="Boedeker C."/>
            <person name="Pinto D."/>
            <person name="Vollmers J."/>
            <person name="Rivas-Marin E."/>
            <person name="Kohn T."/>
            <person name="Peeters S.H."/>
            <person name="Heuer A."/>
            <person name="Rast P."/>
            <person name="Oberbeckmann S."/>
            <person name="Bunk B."/>
            <person name="Jeske O."/>
            <person name="Meyerdierks A."/>
            <person name="Storesund J.E."/>
            <person name="Kallscheuer N."/>
            <person name="Luecker S."/>
            <person name="Lage O.M."/>
            <person name="Pohl T."/>
            <person name="Merkel B.J."/>
            <person name="Hornburger P."/>
            <person name="Mueller R.-W."/>
            <person name="Bruemmer F."/>
            <person name="Labrenz M."/>
            <person name="Spormann A.M."/>
            <person name="Op Den Camp H."/>
            <person name="Overmann J."/>
            <person name="Amann R."/>
            <person name="Jetten M.S.M."/>
            <person name="Mascher T."/>
            <person name="Medema M.H."/>
            <person name="Devos D.P."/>
            <person name="Kaster A.-K."/>
            <person name="Ovreas L."/>
            <person name="Rohde M."/>
            <person name="Galperin M.Y."/>
            <person name="Jogler C."/>
        </authorList>
    </citation>
    <scope>NUCLEOTIDE SEQUENCE [LARGE SCALE GENOMIC DNA]</scope>
    <source>
        <strain evidence="3 4">Pla52o</strain>
    </source>
</reference>
<feature type="transmembrane region" description="Helical" evidence="2">
    <location>
        <begin position="253"/>
        <end position="274"/>
    </location>
</feature>
<feature type="compositionally biased region" description="Polar residues" evidence="1">
    <location>
        <begin position="281"/>
        <end position="292"/>
    </location>
</feature>
<evidence type="ECO:0000256" key="1">
    <source>
        <dbReference type="SAM" id="MobiDB-lite"/>
    </source>
</evidence>
<name>A0A5C6CAD6_9BACT</name>
<organism evidence="3 4">
    <name type="scientific">Novipirellula galeiformis</name>
    <dbReference type="NCBI Taxonomy" id="2528004"/>
    <lineage>
        <taxon>Bacteria</taxon>
        <taxon>Pseudomonadati</taxon>
        <taxon>Planctomycetota</taxon>
        <taxon>Planctomycetia</taxon>
        <taxon>Pirellulales</taxon>
        <taxon>Pirellulaceae</taxon>
        <taxon>Novipirellula</taxon>
    </lineage>
</organism>
<feature type="compositionally biased region" description="Low complexity" evidence="1">
    <location>
        <begin position="448"/>
        <end position="464"/>
    </location>
</feature>
<gene>
    <name evidence="3" type="ORF">Pla52o_42020</name>
</gene>
<feature type="compositionally biased region" description="Polar residues" evidence="1">
    <location>
        <begin position="366"/>
        <end position="375"/>
    </location>
</feature>
<sequence length="858" mass="91493">MGAKMRLTLRTLLAYLDNTLEPMDAETLREKIAESGFAGQLVQRIRSNLTNPALSAPAPDAVAPVEEANVIAEYLDSTLSAEQISEIERACLESDQQLAEAAACHQILTLVLGKSAEVSPELRQRIYALPERDIADIATAGSFASVSVPVGDANANAASQHNLDLHSPNEPSELDALHAAATQSSTAHPGGVVQPVGPGDSGVSDAPTRIRQSDDQARTNQPSAREGTMAGSRPRSALEAAQMYGGSIRTSRIAPWLVSLALAGILLFALVRIFEPLLNGSTASKSDSQVTWTDVEASERSVPGDPIAVPAEPLEQATVETRQNVPKDKTTDDVVANAPPKPTPSDNKVVTENPATPPVPPLAPSTEMTTVTPEQPSKKETPDSNVAVTGPDLPPQQDKVMEPAPTPDVAPSPAPAATPAPAKTDGSAEVAPPAKEPMTEKGDTNADTVPTSPPTETATEQPPTNGAMEDPKSLDAAPAKQPRMDIAKLTSQSGLVFAISDDAAPVQIRQNAVVTAGQTVVCAPTYRVRLDTVDNMAVTLVGPAKVRWTANTDEKPVLHVEFGRILLEAIKPGATINVVVEDHSLELAFADVESLVALTLAHFRAPGFDPLQKENHITTLGLVVAQGKLGLRDGENEIELTTGQQWVRRGSEAAVVSESNTALDWITPPDPNEQSLESSAREALLGLMVAERPVEISLREATMFRRSEVGALAARTLLALGRSDVFFGGDGMLSKADQRSYWSDQFAALQTEIDRNADAAEKVFEAIQRMDSANAKILFQLLTGYSQRQLAEGGDEELVRNLDSPSMSVRALALENLHKITGVTLSFRPEQDNAARRGQAIKKWEARQRKGDIRWAQP</sequence>
<feature type="compositionally biased region" description="Low complexity" evidence="1">
    <location>
        <begin position="189"/>
        <end position="203"/>
    </location>
</feature>
<accession>A0A5C6CAD6</accession>
<keyword evidence="4" id="KW-1185">Reference proteome</keyword>
<dbReference type="AlphaFoldDB" id="A0A5C6CAD6"/>